<evidence type="ECO:0000259" key="3">
    <source>
        <dbReference type="Pfam" id="PF01935"/>
    </source>
</evidence>
<feature type="coiled-coil region" evidence="1">
    <location>
        <begin position="339"/>
        <end position="366"/>
    </location>
</feature>
<name>A0ABY5SE93_9BACL</name>
<reference evidence="4" key="1">
    <citation type="submission" date="2022-01" db="EMBL/GenBank/DDBJ databases">
        <title>Paenibacillus spongiae sp. nov., isolated from marine sponge.</title>
        <authorList>
            <person name="Li Z."/>
            <person name="Zhang M."/>
        </authorList>
    </citation>
    <scope>NUCLEOTIDE SEQUENCE</scope>
    <source>
        <strain evidence="4">PHS-Z3</strain>
    </source>
</reference>
<dbReference type="RefSeq" id="WP_258388024.1">
    <property type="nucleotide sequence ID" value="NZ_CP091430.1"/>
</dbReference>
<keyword evidence="1" id="KW-0175">Coiled coil</keyword>
<feature type="region of interest" description="Disordered" evidence="2">
    <location>
        <begin position="289"/>
        <end position="333"/>
    </location>
</feature>
<dbReference type="EMBL" id="CP091430">
    <property type="protein sequence ID" value="UVI31964.1"/>
    <property type="molecule type" value="Genomic_DNA"/>
</dbReference>
<dbReference type="Gene3D" id="3.40.50.300">
    <property type="entry name" value="P-loop containing nucleotide triphosphate hydrolases"/>
    <property type="match status" value="2"/>
</dbReference>
<feature type="domain" description="Helicase HerA central" evidence="3">
    <location>
        <begin position="506"/>
        <end position="730"/>
    </location>
</feature>
<sequence length="1046" mass="115629">MDKLDIRQQQQLTQAFEQADHIVTKNYLPDLAQFDVIPMPESQKQLPVSETTRLMRMNKVVYDKSENALDKLSSVYNALAGNKGALIVLVTSDGTKTEFYIGSKSDAAAGSVSSSQKTLEKAFKGNFPGSELERLRNNEVEELMERVFASELESSPLAVSAVSGVASLRTEDKADFVQGIEKLIDAMRGDKFSILFVADPIPHRALNEIRRGYENLYTQLSPFAASDLQFSANDSTAVTEGLTQGFSESINESLSKTQATTENVTTTDNQSTNYGRNILTSALVRLTGGKSSTSESSSSTAGYSSSRTEGLTTGTSRMDSSQESTSKSVTEGSSRSLQLKFANKSVQTLLERIDEQLQRLKKSEDLGMWNCAAYFIAEDAQTSKIAANTYKSLMRGDNSSVESACVNTWDSGSKRNLARVTDYVRKFRHPLFELSSSNGDEVPPVTPGSLVNGYELAIQAGLPLKSVSGLPVIESAEFGRSIVTYDAQPCGRRITLGRIFHMGAPEETEVDIDVDSLAMHAFVTGSTGSGKSNTLYQLLDKLGKEQVKFLVIEPAKGEYKQVFGGRQDVRVFGTNPSVSELLKINPFIFPDGVHVLEHIDRLVEIFNACWPMYAAMPAVLKEAIEQAYLDCGWDLEESINYSGSGVFPSFAGLMAILPAIIRESEYSQEVKGNYTGALITRVKSLTNGINGQIFSNDETDNAVLFDQNCIVDLSRVGSSETKALLMGVLVMRLQEHRSVSSTEMNGALKHVTVIEEAHHLLRRTSQEQSQEGSNLQGKAVEMLANAIAEMRTYGEGFIIADQSPSLLDMSVIRNTNTKLILRLPDEGDRQLVGKSANLNDEQIVELAKLKVGVSAIYQNNWLQPVLCAVDRYEGVMKYEYRPAAVTDKQYNRRMLGGLTKLLLAVRTAGVPAIDPAADEWDRIKQWLLGWRIAPGVKTLLLADLDLWKREGRMELWQEEKFERLSSVLYALYDGKTLLKRAQAAGDLTQWNEQASRSVRSASELFQDEIVERTVVQCLLREQSLENEETKQFYFLWVEDANGRGIA</sequence>
<dbReference type="Pfam" id="PF01935">
    <property type="entry name" value="DUF87"/>
    <property type="match status" value="1"/>
</dbReference>
<proteinExistence type="predicted"/>
<accession>A0ABY5SE93</accession>
<feature type="compositionally biased region" description="Low complexity" evidence="2">
    <location>
        <begin position="289"/>
        <end position="306"/>
    </location>
</feature>
<gene>
    <name evidence="4" type="ORF">L1F29_09170</name>
</gene>
<evidence type="ECO:0000256" key="2">
    <source>
        <dbReference type="SAM" id="MobiDB-lite"/>
    </source>
</evidence>
<evidence type="ECO:0000256" key="1">
    <source>
        <dbReference type="SAM" id="Coils"/>
    </source>
</evidence>
<feature type="compositionally biased region" description="Polar residues" evidence="2">
    <location>
        <begin position="307"/>
        <end position="333"/>
    </location>
</feature>
<dbReference type="Proteomes" id="UP001057877">
    <property type="component" value="Chromosome"/>
</dbReference>
<dbReference type="InterPro" id="IPR027417">
    <property type="entry name" value="P-loop_NTPase"/>
</dbReference>
<dbReference type="SUPFAM" id="SSF52540">
    <property type="entry name" value="P-loop containing nucleoside triphosphate hydrolases"/>
    <property type="match status" value="1"/>
</dbReference>
<dbReference type="PANTHER" id="PTHR42957">
    <property type="entry name" value="HELICASE MJ1565-RELATED"/>
    <property type="match status" value="1"/>
</dbReference>
<organism evidence="4 5">
    <name type="scientific">Paenibacillus spongiae</name>
    <dbReference type="NCBI Taxonomy" id="2909671"/>
    <lineage>
        <taxon>Bacteria</taxon>
        <taxon>Bacillati</taxon>
        <taxon>Bacillota</taxon>
        <taxon>Bacilli</taxon>
        <taxon>Bacillales</taxon>
        <taxon>Paenibacillaceae</taxon>
        <taxon>Paenibacillus</taxon>
    </lineage>
</organism>
<evidence type="ECO:0000313" key="4">
    <source>
        <dbReference type="EMBL" id="UVI31964.1"/>
    </source>
</evidence>
<feature type="region of interest" description="Disordered" evidence="2">
    <location>
        <begin position="249"/>
        <end position="273"/>
    </location>
</feature>
<dbReference type="InterPro" id="IPR002789">
    <property type="entry name" value="HerA_central"/>
</dbReference>
<dbReference type="InterPro" id="IPR008571">
    <property type="entry name" value="HerA-like"/>
</dbReference>
<dbReference type="PANTHER" id="PTHR42957:SF1">
    <property type="entry name" value="HELICASE MJ1565-RELATED"/>
    <property type="match status" value="1"/>
</dbReference>
<protein>
    <submittedName>
        <fullName evidence="4">DUF87 domain-containing protein</fullName>
    </submittedName>
</protein>
<keyword evidence="5" id="KW-1185">Reference proteome</keyword>
<evidence type="ECO:0000313" key="5">
    <source>
        <dbReference type="Proteomes" id="UP001057877"/>
    </source>
</evidence>